<reference evidence="4" key="1">
    <citation type="submission" date="2025-08" db="UniProtKB">
        <authorList>
            <consortium name="RefSeq"/>
        </authorList>
    </citation>
    <scope>IDENTIFICATION</scope>
</reference>
<feature type="compositionally biased region" description="Polar residues" evidence="1">
    <location>
        <begin position="263"/>
        <end position="291"/>
    </location>
</feature>
<dbReference type="RefSeq" id="XP_018494319.1">
    <property type="nucleotide sequence ID" value="XM_018638803.2"/>
</dbReference>
<feature type="compositionally biased region" description="Polar residues" evidence="1">
    <location>
        <begin position="119"/>
        <end position="138"/>
    </location>
</feature>
<name>A0AAJ7L585_9ACAR</name>
<organism evidence="3 4">
    <name type="scientific">Galendromus occidentalis</name>
    <name type="common">western predatory mite</name>
    <dbReference type="NCBI Taxonomy" id="34638"/>
    <lineage>
        <taxon>Eukaryota</taxon>
        <taxon>Metazoa</taxon>
        <taxon>Ecdysozoa</taxon>
        <taxon>Arthropoda</taxon>
        <taxon>Chelicerata</taxon>
        <taxon>Arachnida</taxon>
        <taxon>Acari</taxon>
        <taxon>Parasitiformes</taxon>
        <taxon>Mesostigmata</taxon>
        <taxon>Gamasina</taxon>
        <taxon>Phytoseioidea</taxon>
        <taxon>Phytoseiidae</taxon>
        <taxon>Typhlodrominae</taxon>
        <taxon>Galendromus</taxon>
    </lineage>
</organism>
<feature type="compositionally biased region" description="Low complexity" evidence="1">
    <location>
        <begin position="216"/>
        <end position="229"/>
    </location>
</feature>
<keyword evidence="2" id="KW-0732">Signal</keyword>
<feature type="compositionally biased region" description="Basic and acidic residues" evidence="1">
    <location>
        <begin position="292"/>
        <end position="306"/>
    </location>
</feature>
<feature type="compositionally biased region" description="Low complexity" evidence="1">
    <location>
        <begin position="236"/>
        <end position="245"/>
    </location>
</feature>
<proteinExistence type="predicted"/>
<protein>
    <submittedName>
        <fullName evidence="4">Protein transport protein SEC24-like</fullName>
    </submittedName>
</protein>
<feature type="compositionally biased region" description="Gly residues" evidence="1">
    <location>
        <begin position="78"/>
        <end position="94"/>
    </location>
</feature>
<evidence type="ECO:0000313" key="3">
    <source>
        <dbReference type="Proteomes" id="UP000694867"/>
    </source>
</evidence>
<feature type="chain" id="PRO_5042515563" evidence="2">
    <location>
        <begin position="16"/>
        <end position="306"/>
    </location>
</feature>
<evidence type="ECO:0000256" key="2">
    <source>
        <dbReference type="SAM" id="SignalP"/>
    </source>
</evidence>
<evidence type="ECO:0000313" key="4">
    <source>
        <dbReference type="RefSeq" id="XP_018494319.1"/>
    </source>
</evidence>
<dbReference type="AlphaFoldDB" id="A0AAJ7L585"/>
<evidence type="ECO:0000256" key="1">
    <source>
        <dbReference type="SAM" id="MobiDB-lite"/>
    </source>
</evidence>
<feature type="region of interest" description="Disordered" evidence="1">
    <location>
        <begin position="71"/>
        <end position="160"/>
    </location>
</feature>
<dbReference type="Proteomes" id="UP000694867">
    <property type="component" value="Unplaced"/>
</dbReference>
<feature type="region of interest" description="Disordered" evidence="1">
    <location>
        <begin position="216"/>
        <end position="306"/>
    </location>
</feature>
<feature type="signal peptide" evidence="2">
    <location>
        <begin position="1"/>
        <end position="15"/>
    </location>
</feature>
<gene>
    <name evidence="4" type="primary">LOC108863979</name>
</gene>
<keyword evidence="3" id="KW-1185">Reference proteome</keyword>
<dbReference type="GeneID" id="108863979"/>
<feature type="compositionally biased region" description="Low complexity" evidence="1">
    <location>
        <begin position="95"/>
        <end position="104"/>
    </location>
</feature>
<dbReference type="KEGG" id="goe:108863979"/>
<sequence length="306" mass="32473">MWSAIVSLCVCSASAQFNPFGFGHFPGQQGFDGYGSYGNADFSQFQGVSSNGGDFNANSLTGYGVPPSVNYGDPNQGFGQGFGQYGAVPGGYPGQGPLPQDGGQNHPQQGGPSAGQAVQHENSVQSGNPSFNPGNQGQAPVIGQPGQSVLNPGHQHNVGLSNQINANQNHAQSHLASQQLAPQLEHQHQVSNQHQFEVNYNGVSQYPEQYQGQQLGLQVPQQYQQQTQQNHREKSASSPSAASAPLESGSFRGIPLEAFVRQNYAQQPIQERPGSQQHPHGSSEAPSQGSHDQTEESTQKEVSKSS</sequence>
<accession>A0AAJ7L585</accession>